<dbReference type="OrthoDB" id="4577708at2"/>
<dbReference type="InterPro" id="IPR010065">
    <property type="entry name" value="AA_ABC_transptr_permease_3TM"/>
</dbReference>
<evidence type="ECO:0000256" key="4">
    <source>
        <dbReference type="ARBA" id="ARBA00022448"/>
    </source>
</evidence>
<keyword evidence="7 12" id="KW-0732">Signal</keyword>
<feature type="chain" id="PRO_5021816811" evidence="12">
    <location>
        <begin position="37"/>
        <end position="507"/>
    </location>
</feature>
<keyword evidence="6 11" id="KW-0812">Transmembrane</keyword>
<proteinExistence type="inferred from homology"/>
<feature type="signal peptide" evidence="12">
    <location>
        <begin position="1"/>
        <end position="36"/>
    </location>
</feature>
<comment type="similarity">
    <text evidence="2">Belongs to the binding-protein-dependent transport system permease family. HisMQ subfamily.</text>
</comment>
<evidence type="ECO:0000256" key="7">
    <source>
        <dbReference type="ARBA" id="ARBA00022729"/>
    </source>
</evidence>
<evidence type="ECO:0000313" key="14">
    <source>
        <dbReference type="EMBL" id="TSB42697.1"/>
    </source>
</evidence>
<feature type="transmembrane region" description="Helical" evidence="11">
    <location>
        <begin position="474"/>
        <end position="493"/>
    </location>
</feature>
<keyword evidence="10 11" id="KW-0472">Membrane</keyword>
<evidence type="ECO:0000256" key="1">
    <source>
        <dbReference type="ARBA" id="ARBA00004651"/>
    </source>
</evidence>
<dbReference type="PROSITE" id="PS50928">
    <property type="entry name" value="ABC_TM1"/>
    <property type="match status" value="1"/>
</dbReference>
<feature type="transmembrane region" description="Helical" evidence="11">
    <location>
        <begin position="342"/>
        <end position="365"/>
    </location>
</feature>
<dbReference type="PROSITE" id="PS01039">
    <property type="entry name" value="SBP_BACTERIAL_3"/>
    <property type="match status" value="1"/>
</dbReference>
<dbReference type="EMBL" id="VKLS01000064">
    <property type="protein sequence ID" value="TSB42697.1"/>
    <property type="molecule type" value="Genomic_DNA"/>
</dbReference>
<dbReference type="CDD" id="cd06261">
    <property type="entry name" value="TM_PBP2"/>
    <property type="match status" value="1"/>
</dbReference>
<dbReference type="InterPro" id="IPR043429">
    <property type="entry name" value="ArtM/GltK/GlnP/TcyL/YhdX-like"/>
</dbReference>
<feature type="domain" description="ABC transmembrane type-1" evidence="13">
    <location>
        <begin position="308"/>
        <end position="493"/>
    </location>
</feature>
<dbReference type="GO" id="GO:0043190">
    <property type="term" value="C:ATP-binding cassette (ABC) transporter complex"/>
    <property type="evidence" value="ECO:0007669"/>
    <property type="project" value="InterPro"/>
</dbReference>
<keyword evidence="5" id="KW-1003">Cell membrane</keyword>
<feature type="transmembrane region" description="Helical" evidence="11">
    <location>
        <begin position="377"/>
        <end position="396"/>
    </location>
</feature>
<dbReference type="InterPro" id="IPR018313">
    <property type="entry name" value="SBP_3_CS"/>
</dbReference>
<dbReference type="NCBIfam" id="TIGR01726">
    <property type="entry name" value="HEQRo_perm_3TM"/>
    <property type="match status" value="1"/>
</dbReference>
<comment type="similarity">
    <text evidence="3">Belongs to the bacterial solute-binding protein 3 family.</text>
</comment>
<protein>
    <submittedName>
        <fullName evidence="14">ABC transporter substrate-binding protein/permease</fullName>
    </submittedName>
</protein>
<evidence type="ECO:0000313" key="15">
    <source>
        <dbReference type="Proteomes" id="UP000320888"/>
    </source>
</evidence>
<dbReference type="FunFam" id="1.10.3720.10:FF:000033">
    <property type="entry name" value="Polar amino acid ABC transporter permease"/>
    <property type="match status" value="1"/>
</dbReference>
<dbReference type="InterPro" id="IPR000515">
    <property type="entry name" value="MetI-like"/>
</dbReference>
<dbReference type="Pfam" id="PF00497">
    <property type="entry name" value="SBP_bac_3"/>
    <property type="match status" value="1"/>
</dbReference>
<gene>
    <name evidence="14" type="ORF">FNZ23_08450</name>
</gene>
<dbReference type="GO" id="GO:0006865">
    <property type="term" value="P:amino acid transport"/>
    <property type="evidence" value="ECO:0007669"/>
    <property type="project" value="UniProtKB-KW"/>
</dbReference>
<dbReference type="AlphaFoldDB" id="A0A553ZML3"/>
<dbReference type="InterPro" id="IPR001638">
    <property type="entry name" value="Solute-binding_3/MltF_N"/>
</dbReference>
<reference evidence="14 15" key="1">
    <citation type="submission" date="2019-07" db="EMBL/GenBank/DDBJ databases">
        <title>Draft genome for Streptomyces benahoarensis MZ03-48.</title>
        <authorList>
            <person name="Gonzalez-Pimentel J.L."/>
        </authorList>
    </citation>
    <scope>NUCLEOTIDE SEQUENCE [LARGE SCALE GENOMIC DNA]</scope>
    <source>
        <strain evidence="14 15">MZ03-48</strain>
    </source>
</reference>
<dbReference type="Gene3D" id="3.40.190.10">
    <property type="entry name" value="Periplasmic binding protein-like II"/>
    <property type="match status" value="2"/>
</dbReference>
<evidence type="ECO:0000259" key="13">
    <source>
        <dbReference type="PROSITE" id="PS50928"/>
    </source>
</evidence>
<feature type="transmembrane region" description="Helical" evidence="11">
    <location>
        <begin position="450"/>
        <end position="468"/>
    </location>
</feature>
<evidence type="ECO:0000256" key="2">
    <source>
        <dbReference type="ARBA" id="ARBA00010072"/>
    </source>
</evidence>
<organism evidence="14 15">
    <name type="scientific">Streptomyces benahoarensis</name>
    <dbReference type="NCBI Taxonomy" id="2595054"/>
    <lineage>
        <taxon>Bacteria</taxon>
        <taxon>Bacillati</taxon>
        <taxon>Actinomycetota</taxon>
        <taxon>Actinomycetes</taxon>
        <taxon>Kitasatosporales</taxon>
        <taxon>Streptomycetaceae</taxon>
        <taxon>Streptomyces</taxon>
    </lineage>
</organism>
<keyword evidence="8" id="KW-0029">Amino-acid transport</keyword>
<evidence type="ECO:0000256" key="10">
    <source>
        <dbReference type="ARBA" id="ARBA00023136"/>
    </source>
</evidence>
<keyword evidence="15" id="KW-1185">Reference proteome</keyword>
<name>A0A553ZML3_9ACTN</name>
<comment type="caution">
    <text evidence="14">The sequence shown here is derived from an EMBL/GenBank/DDBJ whole genome shotgun (WGS) entry which is preliminary data.</text>
</comment>
<feature type="transmembrane region" description="Helical" evidence="11">
    <location>
        <begin position="304"/>
        <end position="330"/>
    </location>
</feature>
<evidence type="ECO:0000256" key="5">
    <source>
        <dbReference type="ARBA" id="ARBA00022475"/>
    </source>
</evidence>
<accession>A0A553ZML3</accession>
<dbReference type="PANTHER" id="PTHR30614">
    <property type="entry name" value="MEMBRANE COMPONENT OF AMINO ACID ABC TRANSPORTER"/>
    <property type="match status" value="1"/>
</dbReference>
<dbReference type="SUPFAM" id="SSF161098">
    <property type="entry name" value="MetI-like"/>
    <property type="match status" value="1"/>
</dbReference>
<evidence type="ECO:0000256" key="11">
    <source>
        <dbReference type="RuleBase" id="RU363032"/>
    </source>
</evidence>
<dbReference type="InterPro" id="IPR001320">
    <property type="entry name" value="Iontro_rcpt_C"/>
</dbReference>
<dbReference type="PANTHER" id="PTHR30614:SF20">
    <property type="entry name" value="GLUTAMINE TRANSPORT SYSTEM PERMEASE PROTEIN GLNP"/>
    <property type="match status" value="1"/>
</dbReference>
<keyword evidence="4 11" id="KW-0813">Transport</keyword>
<comment type="subcellular location">
    <subcellularLocation>
        <location evidence="1 11">Cell membrane</location>
        <topology evidence="1 11">Multi-pass membrane protein</topology>
    </subcellularLocation>
</comment>
<evidence type="ECO:0000256" key="3">
    <source>
        <dbReference type="ARBA" id="ARBA00010333"/>
    </source>
</evidence>
<dbReference type="Pfam" id="PF00528">
    <property type="entry name" value="BPD_transp_1"/>
    <property type="match status" value="1"/>
</dbReference>
<dbReference type="SUPFAM" id="SSF53850">
    <property type="entry name" value="Periplasmic binding protein-like II"/>
    <property type="match status" value="1"/>
</dbReference>
<evidence type="ECO:0000256" key="6">
    <source>
        <dbReference type="ARBA" id="ARBA00022692"/>
    </source>
</evidence>
<dbReference type="GO" id="GO:0015276">
    <property type="term" value="F:ligand-gated monoatomic ion channel activity"/>
    <property type="evidence" value="ECO:0007669"/>
    <property type="project" value="InterPro"/>
</dbReference>
<keyword evidence="9 11" id="KW-1133">Transmembrane helix</keyword>
<dbReference type="Gene3D" id="1.10.3720.10">
    <property type="entry name" value="MetI-like"/>
    <property type="match status" value="1"/>
</dbReference>
<dbReference type="SMART" id="SM00062">
    <property type="entry name" value="PBPb"/>
    <property type="match status" value="1"/>
</dbReference>
<evidence type="ECO:0000256" key="9">
    <source>
        <dbReference type="ARBA" id="ARBA00022989"/>
    </source>
</evidence>
<evidence type="ECO:0000256" key="12">
    <source>
        <dbReference type="SAM" id="SignalP"/>
    </source>
</evidence>
<dbReference type="InterPro" id="IPR035906">
    <property type="entry name" value="MetI-like_sf"/>
</dbReference>
<sequence length="507" mass="54619">MELNMVRAPIGRRVVAVLAGLLSSVLLLVGASPAAADQGGKEAQKEGTQKLDRLRSGQATLRVGTDATFPPFEFTDAKGGKIGFDVELVRELAKRVGIRKVTFTQMPFGNIVPALQAHQIDVGASAIYISDERAKVVDFTDVYYPGGLAMFVSDHNNSVHTLNDLAGKKVAVQVGTKSVEWLKEHQPRAQLVTVQTNEQMFSSVKLGQADAVVTGAPGGRYFIAQQGGLKQVGKRLTGENYGYAFPKSDSAVTTAFDSALKDMKTDGSYAKLTGKWFAAKGGAKAQKDHPLLNPATIVDSWDQIWHGLLVSIMVILLSLCLSLTLGMLGGLAKLSKILPVRWLGNAYVSVIRGTPFVVQLFFIYFGLPQLGLQLPPMVAGVFALGLYSGSYVTEIFRGAVQAVDRGQIEAARSCGMSHGAAMRYVVVPQAFLRMLPPLGNEFVSLTKNSALVSFITIGELFLVGQTIISRTFDALTVYLFIGLLYYVLTNLIGSATQAIEKKMAVYV</sequence>
<dbReference type="Proteomes" id="UP000320888">
    <property type="component" value="Unassembled WGS sequence"/>
</dbReference>
<dbReference type="SMART" id="SM00079">
    <property type="entry name" value="PBPe"/>
    <property type="match status" value="1"/>
</dbReference>
<evidence type="ECO:0000256" key="8">
    <source>
        <dbReference type="ARBA" id="ARBA00022970"/>
    </source>
</evidence>